<feature type="transmembrane region" description="Helical" evidence="8">
    <location>
        <begin position="53"/>
        <end position="75"/>
    </location>
</feature>
<feature type="transmembrane region" description="Helical" evidence="8">
    <location>
        <begin position="385"/>
        <end position="409"/>
    </location>
</feature>
<feature type="transmembrane region" description="Helical" evidence="8">
    <location>
        <begin position="144"/>
        <end position="163"/>
    </location>
</feature>
<dbReference type="InterPro" id="IPR036259">
    <property type="entry name" value="MFS_trans_sf"/>
</dbReference>
<feature type="transmembrane region" description="Helical" evidence="8">
    <location>
        <begin position="224"/>
        <end position="242"/>
    </location>
</feature>
<evidence type="ECO:0000256" key="2">
    <source>
        <dbReference type="ARBA" id="ARBA00008432"/>
    </source>
</evidence>
<feature type="domain" description="Major facilitator superfamily (MFS) profile" evidence="9">
    <location>
        <begin position="16"/>
        <end position="471"/>
    </location>
</feature>
<dbReference type="RefSeq" id="WP_013487489.1">
    <property type="nucleotide sequence ID" value="NC_014829.1"/>
</dbReference>
<dbReference type="Gene3D" id="1.20.1250.20">
    <property type="entry name" value="MFS general substrate transporter like domains"/>
    <property type="match status" value="2"/>
</dbReference>
<feature type="transmembrane region" description="Helical" evidence="8">
    <location>
        <begin position="16"/>
        <end position="33"/>
    </location>
</feature>
<evidence type="ECO:0000313" key="10">
    <source>
        <dbReference type="EMBL" id="ADU29148.1"/>
    </source>
</evidence>
<dbReference type="GO" id="GO:0015113">
    <property type="term" value="F:nitrite transmembrane transporter activity"/>
    <property type="evidence" value="ECO:0007669"/>
    <property type="project" value="InterPro"/>
</dbReference>
<reference evidence="10" key="1">
    <citation type="submission" date="2010-12" db="EMBL/GenBank/DDBJ databases">
        <title>Complete sequence of Bacillus cellulosilyticus DSM 2522.</title>
        <authorList>
            <consortium name="US DOE Joint Genome Institute"/>
            <person name="Lucas S."/>
            <person name="Copeland A."/>
            <person name="Lapidus A."/>
            <person name="Cheng J.-F."/>
            <person name="Bruce D."/>
            <person name="Goodwin L."/>
            <person name="Pitluck S."/>
            <person name="Chertkov O."/>
            <person name="Detter J.C."/>
            <person name="Han C."/>
            <person name="Tapia R."/>
            <person name="Land M."/>
            <person name="Hauser L."/>
            <person name="Jeffries C."/>
            <person name="Kyrpides N."/>
            <person name="Ivanova N."/>
            <person name="Mikhailova N."/>
            <person name="Brumm P."/>
            <person name="Mead D."/>
            <person name="Woyke T."/>
        </authorList>
    </citation>
    <scope>NUCLEOTIDE SEQUENCE [LARGE SCALE GENOMIC DNA]</scope>
    <source>
        <strain evidence="10">DSM 2522</strain>
    </source>
</reference>
<dbReference type="EMBL" id="CP002394">
    <property type="protein sequence ID" value="ADU29148.1"/>
    <property type="molecule type" value="Genomic_DNA"/>
</dbReference>
<keyword evidence="8" id="KW-1003">Cell membrane</keyword>
<feature type="transmembrane region" description="Helical" evidence="8">
    <location>
        <begin position="175"/>
        <end position="194"/>
    </location>
</feature>
<evidence type="ECO:0000259" key="9">
    <source>
        <dbReference type="PROSITE" id="PS50850"/>
    </source>
</evidence>
<dbReference type="InterPro" id="IPR004737">
    <property type="entry name" value="NO3_transporter_NarK/NarU-like"/>
</dbReference>
<dbReference type="GO" id="GO:0005886">
    <property type="term" value="C:plasma membrane"/>
    <property type="evidence" value="ECO:0007669"/>
    <property type="project" value="UniProtKB-SubCell"/>
</dbReference>
<dbReference type="GO" id="GO:0015112">
    <property type="term" value="F:nitrate transmembrane transporter activity"/>
    <property type="evidence" value="ECO:0007669"/>
    <property type="project" value="UniProtKB-UniRule"/>
</dbReference>
<evidence type="ECO:0000313" key="11">
    <source>
        <dbReference type="Proteomes" id="UP000001401"/>
    </source>
</evidence>
<dbReference type="OrthoDB" id="9773404at2"/>
<dbReference type="InterPro" id="IPR044772">
    <property type="entry name" value="NO3_transporter"/>
</dbReference>
<evidence type="ECO:0000256" key="8">
    <source>
        <dbReference type="RuleBase" id="RU366033"/>
    </source>
</evidence>
<dbReference type="Proteomes" id="UP000001401">
    <property type="component" value="Chromosome"/>
</dbReference>
<keyword evidence="5 8" id="KW-1133">Transmembrane helix</keyword>
<sequence length="504" mass="55605">MKIADIFKFKNEQMKVLHLTWIAFFISFFTWFNMAPLATTMLESSDWLTSEHIAALAIINVALTIPARIVIGMLIDRFGPRVVYSGLLILMSIPTFMFAFGDSWTQLMISRLLLSSIGASFVIGIRMVSEWFPPKDVGFAEGVYGGWGNFGSAAGAMLLPWFALTAFGGDEGWRYAVALTGVFCIVYGIIYFLAVRDTPEGKAFVVPKKNGAMEVSTWKDMIQLILWTLPLGGALAVLAWRLEGMGFISSTVLYSTYAIIGAVMLYQIYKILQVNVPILKKGVPKDDQYKFKNVAALNSTYFANFGAELAIVSMLPMFFQMTFSLSATSAGLIAASFAFINLIARPLGGILSDRMGNRKRVMLIYMVGITLGMVGMGFINSGWPLVLAVAITVLTSVFVQGSEGATFAIIPMIKKRITGQVAGMAGAYGNVGSTIYLTLYTFVTPQQFFFILAGGAFTSFVLCYFWLEEPKNSFANEYYESSVDRENAVEDHYEMELKKVAVNK</sequence>
<organism evidence="10 11">
    <name type="scientific">Evansella cellulosilytica (strain ATCC 21833 / DSM 2522 / FERM P-1141 / JCM 9156 / N-4)</name>
    <name type="common">Bacillus cellulosilyticus</name>
    <dbReference type="NCBI Taxonomy" id="649639"/>
    <lineage>
        <taxon>Bacteria</taxon>
        <taxon>Bacillati</taxon>
        <taxon>Bacillota</taxon>
        <taxon>Bacilli</taxon>
        <taxon>Bacillales</taxon>
        <taxon>Bacillaceae</taxon>
        <taxon>Evansella</taxon>
    </lineage>
</organism>
<keyword evidence="6 8" id="KW-0534">Nitrate assimilation</keyword>
<dbReference type="SUPFAM" id="SSF103473">
    <property type="entry name" value="MFS general substrate transporter"/>
    <property type="match status" value="1"/>
</dbReference>
<evidence type="ECO:0000256" key="3">
    <source>
        <dbReference type="ARBA" id="ARBA00022448"/>
    </source>
</evidence>
<dbReference type="NCBIfam" id="TIGR00886">
    <property type="entry name" value="2A0108"/>
    <property type="match status" value="1"/>
</dbReference>
<feature type="transmembrane region" description="Helical" evidence="8">
    <location>
        <begin position="421"/>
        <end position="442"/>
    </location>
</feature>
<comment type="similarity">
    <text evidence="2 8">Belongs to the major facilitator superfamily. Nitrate/nitrite porter (TC 2.A.1.8) family.</text>
</comment>
<evidence type="ECO:0000256" key="1">
    <source>
        <dbReference type="ARBA" id="ARBA00004651"/>
    </source>
</evidence>
<keyword evidence="7 8" id="KW-0472">Membrane</keyword>
<gene>
    <name evidence="10" type="ordered locus">Bcell_0871</name>
</gene>
<feature type="transmembrane region" description="Helical" evidence="8">
    <location>
        <begin position="254"/>
        <end position="272"/>
    </location>
</feature>
<accession>E6U0V0</accession>
<keyword evidence="3 8" id="KW-0813">Transport</keyword>
<keyword evidence="11" id="KW-1185">Reference proteome</keyword>
<dbReference type="InterPro" id="IPR011701">
    <property type="entry name" value="MFS"/>
</dbReference>
<dbReference type="AlphaFoldDB" id="E6U0V0"/>
<feature type="transmembrane region" description="Helical" evidence="8">
    <location>
        <begin position="318"/>
        <end position="340"/>
    </location>
</feature>
<feature type="transmembrane region" description="Helical" evidence="8">
    <location>
        <begin position="361"/>
        <end position="379"/>
    </location>
</feature>
<dbReference type="STRING" id="649639.Bcell_0871"/>
<dbReference type="InterPro" id="IPR020846">
    <property type="entry name" value="MFS_dom"/>
</dbReference>
<dbReference type="PANTHER" id="PTHR23515">
    <property type="entry name" value="HIGH-AFFINITY NITRATE TRANSPORTER 2.3"/>
    <property type="match status" value="1"/>
</dbReference>
<comment type="subcellular location">
    <subcellularLocation>
        <location evidence="1 8">Cell membrane</location>
        <topology evidence="1 8">Multi-pass membrane protein</topology>
    </subcellularLocation>
</comment>
<dbReference type="eggNOG" id="COG2223">
    <property type="taxonomic scope" value="Bacteria"/>
</dbReference>
<dbReference type="GO" id="GO:0042128">
    <property type="term" value="P:nitrate assimilation"/>
    <property type="evidence" value="ECO:0007669"/>
    <property type="project" value="UniProtKB-UniRule"/>
</dbReference>
<evidence type="ECO:0000256" key="5">
    <source>
        <dbReference type="ARBA" id="ARBA00022989"/>
    </source>
</evidence>
<name>E6U0V0_EVAC2</name>
<feature type="transmembrane region" description="Helical" evidence="8">
    <location>
        <begin position="448"/>
        <end position="467"/>
    </location>
</feature>
<protein>
    <recommendedName>
        <fullName evidence="8">Nitrate/nitrite transporter</fullName>
    </recommendedName>
</protein>
<dbReference type="HOGENOM" id="CLU_024204_4_1_9"/>
<evidence type="ECO:0000256" key="4">
    <source>
        <dbReference type="ARBA" id="ARBA00022692"/>
    </source>
</evidence>
<evidence type="ECO:0000256" key="7">
    <source>
        <dbReference type="ARBA" id="ARBA00023136"/>
    </source>
</evidence>
<dbReference type="Pfam" id="PF07690">
    <property type="entry name" value="MFS_1"/>
    <property type="match status" value="2"/>
</dbReference>
<evidence type="ECO:0000256" key="6">
    <source>
        <dbReference type="ARBA" id="ARBA00023063"/>
    </source>
</evidence>
<dbReference type="KEGG" id="bco:Bcell_0871"/>
<keyword evidence="4 8" id="KW-0812">Transmembrane</keyword>
<feature type="transmembrane region" description="Helical" evidence="8">
    <location>
        <begin position="82"/>
        <end position="100"/>
    </location>
</feature>
<dbReference type="PROSITE" id="PS50850">
    <property type="entry name" value="MFS"/>
    <property type="match status" value="1"/>
</dbReference>
<proteinExistence type="inferred from homology"/>